<dbReference type="Pfam" id="PF00440">
    <property type="entry name" value="TetR_N"/>
    <property type="match status" value="1"/>
</dbReference>
<sequence length="288" mass="32902">MSRKQDLKGIALELFSEKGYHLTSVQEIAQGCGVSKGAFYKHYDSKESLLIEMVKDSHRTMFEKSYTIQKSDSLTGVDILRKRLEVELQQMQENSSIFLILFKEFPHNEKNVIAELMQEFRTEIVAWHKQSLVEAFGDKASDFLWDLIVICEGMLREYMSLMMFHQVTVPIPDVATMISASLEAIVDSGHTIKPVLTKEQLCIGDTPTKVGLQETLTEHLTRLKKEGEQLSLETVEKDKLMSSIESLAEECNASSPRSFLIEALTDYIKKQDNLKPFVLQVEKTLREM</sequence>
<keyword evidence="2 3" id="KW-0238">DNA-binding</keyword>
<evidence type="ECO:0000256" key="1">
    <source>
        <dbReference type="ARBA" id="ARBA00022491"/>
    </source>
</evidence>
<dbReference type="EMBL" id="JAGKSQ010000001">
    <property type="protein sequence ID" value="MBP3950183.1"/>
    <property type="molecule type" value="Genomic_DNA"/>
</dbReference>
<keyword evidence="1" id="KW-0678">Repressor</keyword>
<dbReference type="PANTHER" id="PTHR43479:SF22">
    <property type="entry name" value="TRANSCRIPTIONAL REGULATOR, TETR FAMILY"/>
    <property type="match status" value="1"/>
</dbReference>
<dbReference type="InterPro" id="IPR001647">
    <property type="entry name" value="HTH_TetR"/>
</dbReference>
<dbReference type="InterPro" id="IPR009057">
    <property type="entry name" value="Homeodomain-like_sf"/>
</dbReference>
<name>A0A940WQY4_9BACI</name>
<evidence type="ECO:0000256" key="2">
    <source>
        <dbReference type="ARBA" id="ARBA00023125"/>
    </source>
</evidence>
<dbReference type="GO" id="GO:0003677">
    <property type="term" value="F:DNA binding"/>
    <property type="evidence" value="ECO:0007669"/>
    <property type="project" value="UniProtKB-UniRule"/>
</dbReference>
<dbReference type="AlphaFoldDB" id="A0A940WQY4"/>
<dbReference type="PRINTS" id="PR00455">
    <property type="entry name" value="HTHTETR"/>
</dbReference>
<dbReference type="PANTHER" id="PTHR43479">
    <property type="entry name" value="ACREF/ENVCD OPERON REPRESSOR-RELATED"/>
    <property type="match status" value="1"/>
</dbReference>
<evidence type="ECO:0000259" key="4">
    <source>
        <dbReference type="PROSITE" id="PS50977"/>
    </source>
</evidence>
<accession>A0A940WQY4</accession>
<evidence type="ECO:0000313" key="5">
    <source>
        <dbReference type="EMBL" id="MBP3950183.1"/>
    </source>
</evidence>
<evidence type="ECO:0000256" key="3">
    <source>
        <dbReference type="PROSITE-ProRule" id="PRU00335"/>
    </source>
</evidence>
<proteinExistence type="predicted"/>
<organism evidence="5 6">
    <name type="scientific">Halalkalibacter suaedae</name>
    <dbReference type="NCBI Taxonomy" id="2822140"/>
    <lineage>
        <taxon>Bacteria</taxon>
        <taxon>Bacillati</taxon>
        <taxon>Bacillota</taxon>
        <taxon>Bacilli</taxon>
        <taxon>Bacillales</taxon>
        <taxon>Bacillaceae</taxon>
        <taxon>Halalkalibacter</taxon>
    </lineage>
</organism>
<dbReference type="Gene3D" id="1.10.357.10">
    <property type="entry name" value="Tetracycline Repressor, domain 2"/>
    <property type="match status" value="1"/>
</dbReference>
<dbReference type="Proteomes" id="UP000678228">
    <property type="component" value="Unassembled WGS sequence"/>
</dbReference>
<feature type="domain" description="HTH tetR-type" evidence="4">
    <location>
        <begin position="1"/>
        <end position="61"/>
    </location>
</feature>
<keyword evidence="6" id="KW-1185">Reference proteome</keyword>
<protein>
    <submittedName>
        <fullName evidence="5">TetR/AcrR family transcriptional regulator</fullName>
    </submittedName>
</protein>
<evidence type="ECO:0000313" key="6">
    <source>
        <dbReference type="Proteomes" id="UP000678228"/>
    </source>
</evidence>
<dbReference type="SUPFAM" id="SSF46689">
    <property type="entry name" value="Homeodomain-like"/>
    <property type="match status" value="1"/>
</dbReference>
<gene>
    <name evidence="5" type="ORF">J7W16_03490</name>
</gene>
<comment type="caution">
    <text evidence="5">The sequence shown here is derived from an EMBL/GenBank/DDBJ whole genome shotgun (WGS) entry which is preliminary data.</text>
</comment>
<feature type="DNA-binding region" description="H-T-H motif" evidence="3">
    <location>
        <begin position="24"/>
        <end position="43"/>
    </location>
</feature>
<dbReference type="InterPro" id="IPR050624">
    <property type="entry name" value="HTH-type_Tx_Regulator"/>
</dbReference>
<dbReference type="PROSITE" id="PS50977">
    <property type="entry name" value="HTH_TETR_2"/>
    <property type="match status" value="1"/>
</dbReference>
<reference evidence="5" key="1">
    <citation type="submission" date="2021-03" db="EMBL/GenBank/DDBJ databases">
        <title>Bacillus suaedae sp. nov., isolated from Suaeda aralocaspica.</title>
        <authorList>
            <person name="Lei R.F.R."/>
        </authorList>
    </citation>
    <scope>NUCLEOTIDE SEQUENCE</scope>
    <source>
        <strain evidence="5">YZJH907-2</strain>
    </source>
</reference>